<dbReference type="GO" id="GO:0005829">
    <property type="term" value="C:cytosol"/>
    <property type="evidence" value="ECO:0007669"/>
    <property type="project" value="TreeGrafter"/>
</dbReference>
<protein>
    <recommendedName>
        <fullName evidence="8">Pantothenate synthetase</fullName>
        <shortName evidence="8">PS</shortName>
        <ecNumber evidence="8">6.3.2.1</ecNumber>
    </recommendedName>
    <alternativeName>
        <fullName evidence="8">Pantoate--beta-alanine ligase</fullName>
    </alternativeName>
    <alternativeName>
        <fullName evidence="8">Pantoate-activating enzyme</fullName>
    </alternativeName>
</protein>
<feature type="active site" description="Proton donor" evidence="8">
    <location>
        <position position="35"/>
    </location>
</feature>
<evidence type="ECO:0000256" key="1">
    <source>
        <dbReference type="ARBA" id="ARBA00004990"/>
    </source>
</evidence>
<dbReference type="EC" id="6.3.2.1" evidence="8"/>
<evidence type="ECO:0000256" key="6">
    <source>
        <dbReference type="ARBA" id="ARBA00022840"/>
    </source>
</evidence>
<comment type="pathway">
    <text evidence="1 8">Cofactor biosynthesis; (R)-pantothenate biosynthesis; (R)-pantothenate from (R)-pantoate and beta-alanine: step 1/1.</text>
</comment>
<dbReference type="GO" id="GO:0004592">
    <property type="term" value="F:pantoate-beta-alanine ligase activity"/>
    <property type="evidence" value="ECO:0007669"/>
    <property type="project" value="UniProtKB-UniRule"/>
</dbReference>
<dbReference type="Proteomes" id="UP000306196">
    <property type="component" value="Unassembled WGS sequence"/>
</dbReference>
<dbReference type="PANTHER" id="PTHR21299">
    <property type="entry name" value="CYTIDYLATE KINASE/PANTOATE-BETA-ALANINE LIGASE"/>
    <property type="match status" value="1"/>
</dbReference>
<evidence type="ECO:0000256" key="7">
    <source>
        <dbReference type="ARBA" id="ARBA00048258"/>
    </source>
</evidence>
<keyword evidence="4 8" id="KW-0566">Pantothenate biosynthesis</keyword>
<comment type="similarity">
    <text evidence="2 8">Belongs to the pantothenate synthetase family.</text>
</comment>
<dbReference type="AlphaFoldDB" id="A0A5R8K8F9"/>
<dbReference type="OrthoDB" id="9773087at2"/>
<keyword evidence="8" id="KW-0963">Cytoplasm</keyword>
<evidence type="ECO:0000256" key="4">
    <source>
        <dbReference type="ARBA" id="ARBA00022655"/>
    </source>
</evidence>
<feature type="binding site" evidence="8">
    <location>
        <position position="62"/>
    </location>
    <ligand>
        <name>beta-alanine</name>
        <dbReference type="ChEBI" id="CHEBI:57966"/>
    </ligand>
</feature>
<dbReference type="Gene3D" id="3.40.50.620">
    <property type="entry name" value="HUPs"/>
    <property type="match status" value="1"/>
</dbReference>
<feature type="binding site" evidence="8">
    <location>
        <position position="154"/>
    </location>
    <ligand>
        <name>(R)-pantoate</name>
        <dbReference type="ChEBI" id="CHEBI:15980"/>
    </ligand>
</feature>
<comment type="subcellular location">
    <subcellularLocation>
        <location evidence="8">Cytoplasm</location>
    </subcellularLocation>
</comment>
<feature type="binding site" evidence="8">
    <location>
        <begin position="185"/>
        <end position="188"/>
    </location>
    <ligand>
        <name>ATP</name>
        <dbReference type="ChEBI" id="CHEBI:30616"/>
    </ligand>
</feature>
<comment type="subunit">
    <text evidence="8">Homodimer.</text>
</comment>
<dbReference type="InterPro" id="IPR014729">
    <property type="entry name" value="Rossmann-like_a/b/a_fold"/>
</dbReference>
<feature type="binding site" evidence="8">
    <location>
        <begin position="148"/>
        <end position="151"/>
    </location>
    <ligand>
        <name>ATP</name>
        <dbReference type="ChEBI" id="CHEBI:30616"/>
    </ligand>
</feature>
<evidence type="ECO:0000313" key="10">
    <source>
        <dbReference type="Proteomes" id="UP000306196"/>
    </source>
</evidence>
<keyword evidence="6 8" id="KW-0067">ATP-binding</keyword>
<dbReference type="InterPro" id="IPR004821">
    <property type="entry name" value="Cyt_trans-like"/>
</dbReference>
<name>A0A5R8K8F9_9BACT</name>
<gene>
    <name evidence="8" type="primary">panC</name>
    <name evidence="9" type="ORF">FEM03_21575</name>
</gene>
<feature type="binding site" evidence="8">
    <location>
        <position position="62"/>
    </location>
    <ligand>
        <name>(R)-pantoate</name>
        <dbReference type="ChEBI" id="CHEBI:15980"/>
    </ligand>
</feature>
<dbReference type="GO" id="GO:0015940">
    <property type="term" value="P:pantothenate biosynthetic process"/>
    <property type="evidence" value="ECO:0007669"/>
    <property type="project" value="UniProtKB-UniRule"/>
</dbReference>
<dbReference type="Pfam" id="PF02569">
    <property type="entry name" value="Pantoate_ligase"/>
    <property type="match status" value="1"/>
</dbReference>
<keyword evidence="3 8" id="KW-0436">Ligase</keyword>
<comment type="miscellaneous">
    <text evidence="8">The reaction proceeds by a bi uni uni bi ping pong mechanism.</text>
</comment>
<dbReference type="NCBIfam" id="TIGR00125">
    <property type="entry name" value="cyt_tran_rel"/>
    <property type="match status" value="1"/>
</dbReference>
<evidence type="ECO:0000256" key="5">
    <source>
        <dbReference type="ARBA" id="ARBA00022741"/>
    </source>
</evidence>
<comment type="catalytic activity">
    <reaction evidence="7 8">
        <text>(R)-pantoate + beta-alanine + ATP = (R)-pantothenate + AMP + diphosphate + H(+)</text>
        <dbReference type="Rhea" id="RHEA:10912"/>
        <dbReference type="ChEBI" id="CHEBI:15378"/>
        <dbReference type="ChEBI" id="CHEBI:15980"/>
        <dbReference type="ChEBI" id="CHEBI:29032"/>
        <dbReference type="ChEBI" id="CHEBI:30616"/>
        <dbReference type="ChEBI" id="CHEBI:33019"/>
        <dbReference type="ChEBI" id="CHEBI:57966"/>
        <dbReference type="ChEBI" id="CHEBI:456215"/>
        <dbReference type="EC" id="6.3.2.1"/>
    </reaction>
</comment>
<dbReference type="FunFam" id="3.40.50.620:FF:000013">
    <property type="entry name" value="Pantothenate synthetase"/>
    <property type="match status" value="1"/>
</dbReference>
<keyword evidence="10" id="KW-1185">Reference proteome</keyword>
<organism evidence="9 10">
    <name type="scientific">Phragmitibacter flavus</name>
    <dbReference type="NCBI Taxonomy" id="2576071"/>
    <lineage>
        <taxon>Bacteria</taxon>
        <taxon>Pseudomonadati</taxon>
        <taxon>Verrucomicrobiota</taxon>
        <taxon>Verrucomicrobiia</taxon>
        <taxon>Verrucomicrobiales</taxon>
        <taxon>Verrucomicrobiaceae</taxon>
        <taxon>Phragmitibacter</taxon>
    </lineage>
</organism>
<comment type="function">
    <text evidence="8">Catalyzes the condensation of pantoate with beta-alanine in an ATP-dependent reaction via a pantoyl-adenylate intermediate.</text>
</comment>
<dbReference type="EMBL" id="VAUV01000021">
    <property type="protein sequence ID" value="TLD68634.1"/>
    <property type="molecule type" value="Genomic_DNA"/>
</dbReference>
<sequence>MLVLSTINEVRAWHAGKIPARIVLVPTMGALHEGHLKLVHEARQIAGPEGSVVVSIFVNPTQFGPNEDFSKYPRELQADAEKCEAAGVDMIFAPDANEVYPPDRSMQVLETSLSTTLCGASRPGHFDGVCLVVLKLFNIIQPTHSVFGKKDYQQLAIIRRMTRDLDVPVEIIGIETVREPDGLALSSRNRYLNQDERDQAVEIRRGLEFVNERFLSGETDSNMLTAMFEKHLAYAAPLHRLDYIACVNRDTLIPDPCANDRSLLATAVFFGKTRLIDNLELGI</sequence>
<feature type="binding site" evidence="8">
    <location>
        <position position="177"/>
    </location>
    <ligand>
        <name>ATP</name>
        <dbReference type="ChEBI" id="CHEBI:30616"/>
    </ligand>
</feature>
<dbReference type="CDD" id="cd00560">
    <property type="entry name" value="PanC"/>
    <property type="match status" value="1"/>
</dbReference>
<dbReference type="Gene3D" id="3.30.1300.10">
    <property type="entry name" value="Pantoate-beta-alanine ligase, C-terminal domain"/>
    <property type="match status" value="1"/>
</dbReference>
<proteinExistence type="inferred from homology"/>
<reference evidence="9 10" key="1">
    <citation type="submission" date="2019-05" db="EMBL/GenBank/DDBJ databases">
        <title>Verrucobacter flavum gen. nov., sp. nov. a new member of the family Verrucomicrobiaceae.</title>
        <authorList>
            <person name="Szuroczki S."/>
            <person name="Abbaszade G."/>
            <person name="Szabo A."/>
            <person name="Felfoldi T."/>
            <person name="Schumann P."/>
            <person name="Boka K."/>
            <person name="Keki Z."/>
            <person name="Toumi M."/>
            <person name="Toth E."/>
        </authorList>
    </citation>
    <scope>NUCLEOTIDE SEQUENCE [LARGE SCALE GENOMIC DNA]</scope>
    <source>
        <strain evidence="9 10">MG-N-17</strain>
    </source>
</reference>
<evidence type="ECO:0000256" key="8">
    <source>
        <dbReference type="HAMAP-Rule" id="MF_00158"/>
    </source>
</evidence>
<evidence type="ECO:0000313" key="9">
    <source>
        <dbReference type="EMBL" id="TLD68634.1"/>
    </source>
</evidence>
<keyword evidence="5 8" id="KW-0547">Nucleotide-binding</keyword>
<dbReference type="PANTHER" id="PTHR21299:SF1">
    <property type="entry name" value="PANTOATE--BETA-ALANINE LIGASE"/>
    <property type="match status" value="1"/>
</dbReference>
<dbReference type="InterPro" id="IPR042176">
    <property type="entry name" value="Pantoate_ligase_C"/>
</dbReference>
<feature type="binding site" evidence="8">
    <location>
        <begin position="28"/>
        <end position="35"/>
    </location>
    <ligand>
        <name>ATP</name>
        <dbReference type="ChEBI" id="CHEBI:30616"/>
    </ligand>
</feature>
<evidence type="ECO:0000256" key="2">
    <source>
        <dbReference type="ARBA" id="ARBA00009256"/>
    </source>
</evidence>
<dbReference type="UniPathway" id="UPA00028">
    <property type="reaction ID" value="UER00005"/>
</dbReference>
<dbReference type="GO" id="GO:0005524">
    <property type="term" value="F:ATP binding"/>
    <property type="evidence" value="ECO:0007669"/>
    <property type="project" value="UniProtKB-KW"/>
</dbReference>
<dbReference type="RefSeq" id="WP_138088388.1">
    <property type="nucleotide sequence ID" value="NZ_VAUV01000021.1"/>
</dbReference>
<accession>A0A5R8K8F9</accession>
<dbReference type="NCBIfam" id="TIGR00018">
    <property type="entry name" value="panC"/>
    <property type="match status" value="1"/>
</dbReference>
<comment type="caution">
    <text evidence="9">The sequence shown here is derived from an EMBL/GenBank/DDBJ whole genome shotgun (WGS) entry which is preliminary data.</text>
</comment>
<dbReference type="InterPro" id="IPR003721">
    <property type="entry name" value="Pantoate_ligase"/>
</dbReference>
<dbReference type="HAMAP" id="MF_00158">
    <property type="entry name" value="PanC"/>
    <property type="match status" value="1"/>
</dbReference>
<dbReference type="SUPFAM" id="SSF52374">
    <property type="entry name" value="Nucleotidylyl transferase"/>
    <property type="match status" value="1"/>
</dbReference>
<evidence type="ECO:0000256" key="3">
    <source>
        <dbReference type="ARBA" id="ARBA00022598"/>
    </source>
</evidence>